<dbReference type="AlphaFoldDB" id="A0A975EQV0"/>
<evidence type="ECO:0000256" key="1">
    <source>
        <dbReference type="SAM" id="SignalP"/>
    </source>
</evidence>
<feature type="domain" description="Extensin-like C-terminal" evidence="2">
    <location>
        <begin position="101"/>
        <end position="252"/>
    </location>
</feature>
<feature type="signal peptide" evidence="1">
    <location>
        <begin position="1"/>
        <end position="19"/>
    </location>
</feature>
<evidence type="ECO:0000313" key="3">
    <source>
        <dbReference type="EMBL" id="QTN36525.1"/>
    </source>
</evidence>
<evidence type="ECO:0000259" key="2">
    <source>
        <dbReference type="Pfam" id="PF06904"/>
    </source>
</evidence>
<dbReference type="KEGG" id="cact:HZ995_03115"/>
<dbReference type="RefSeq" id="WP_209357224.1">
    <property type="nucleotide sequence ID" value="NZ_CP060010.1"/>
</dbReference>
<evidence type="ECO:0000313" key="4">
    <source>
        <dbReference type="Proteomes" id="UP000665026"/>
    </source>
</evidence>
<dbReference type="InterPro" id="IPR009045">
    <property type="entry name" value="Zn_M74/Hedgehog-like"/>
</dbReference>
<name>A0A975EQV0_9RHOB</name>
<reference evidence="3" key="1">
    <citation type="submission" date="2020-07" db="EMBL/GenBank/DDBJ databases">
        <title>Genome sequences of bacteria associated with the marine, planktonic diatom Thalassiosira profunda strain ECT2AJA-044.</title>
        <authorList>
            <person name="Gargas C.B."/>
            <person name="Roberts W.R."/>
            <person name="Alverson A.J."/>
        </authorList>
    </citation>
    <scope>NUCLEOTIDE SEQUENCE</scope>
    <source>
        <strain evidence="3">ECT2AJA-044</strain>
    </source>
</reference>
<dbReference type="Gene3D" id="3.30.1380.10">
    <property type="match status" value="1"/>
</dbReference>
<dbReference type="EMBL" id="CP060010">
    <property type="protein sequence ID" value="QTN36525.1"/>
    <property type="molecule type" value="Genomic_DNA"/>
</dbReference>
<proteinExistence type="predicted"/>
<dbReference type="InterPro" id="IPR009683">
    <property type="entry name" value="Extensin-like_C"/>
</dbReference>
<dbReference type="Proteomes" id="UP000665026">
    <property type="component" value="Chromosome"/>
</dbReference>
<feature type="chain" id="PRO_5037340094" evidence="1">
    <location>
        <begin position="20"/>
        <end position="252"/>
    </location>
</feature>
<gene>
    <name evidence="3" type="ORF">HZ995_03115</name>
</gene>
<keyword evidence="1" id="KW-0732">Signal</keyword>
<accession>A0A975EQV0</accession>
<protein>
    <submittedName>
        <fullName evidence="3">Extensin family protein</fullName>
    </submittedName>
</protein>
<sequence length="252" mass="27577">MRVKTGLLALLVTVTMAQANAPYTSLRPVAREDVFPVALPTFAPDRSLRPMLRPGSAYVAKRPSVKEPEAPKRATSTRVGRVCGDRKIQGLEIGNVPGKLPGCGIRNAVKVYEVAGVKLSTPASMNCDTAKTFRSWVEGGMARAVRPMRSEVEELKIVAGYSCRTRNHKPGAKISEHGKGKAIDIAEFRFENGEVISLIEHWGSGRKGRVLRDLHKSACGPFGTVLGPESDRHHRDHFHFDTANHRGGAYCR</sequence>
<dbReference type="Pfam" id="PF06904">
    <property type="entry name" value="Extensin-like_C"/>
    <property type="match status" value="1"/>
</dbReference>
<organism evidence="3 4">
    <name type="scientific">Cognatishimia activa</name>
    <dbReference type="NCBI Taxonomy" id="1715691"/>
    <lineage>
        <taxon>Bacteria</taxon>
        <taxon>Pseudomonadati</taxon>
        <taxon>Pseudomonadota</taxon>
        <taxon>Alphaproteobacteria</taxon>
        <taxon>Rhodobacterales</taxon>
        <taxon>Paracoccaceae</taxon>
        <taxon>Cognatishimia</taxon>
    </lineage>
</organism>